<dbReference type="AlphaFoldDB" id="A0AAC9USY6"/>
<dbReference type="Proteomes" id="UP000199749">
    <property type="component" value="Chromosome"/>
</dbReference>
<dbReference type="EMBL" id="CP022474">
    <property type="protein sequence ID" value="ASN60802.1"/>
    <property type="molecule type" value="Genomic_DNA"/>
</dbReference>
<sequence length="175" mass="19668">MKMRYAMTSGLLLLLIVGGYLGYHLSTVSKPTKAVEHVKKTQPKQPKDGLLKFNAATAATKTVESYIYRHNDDYVVINAERGFLKDAQATQFYIKLGIPQAFNLYFVEPNTLALAQDQAKGQHKTFKLAYGTVAYEELPENDRLGILGGTASWGTIDDWPKIKLNQIQYHVITEK</sequence>
<reference evidence="1 2" key="1">
    <citation type="submission" date="2017-07" db="EMBL/GenBank/DDBJ databases">
        <title>Lactobacillus curvatus MRS6 whole genome.</title>
        <authorList>
            <person name="Jans C."/>
            <person name="Lagler S."/>
            <person name="Lacroix C."/>
            <person name="Meile L."/>
            <person name="Stevens M.J.A."/>
        </authorList>
    </citation>
    <scope>NUCLEOTIDE SEQUENCE [LARGE SCALE GENOMIC DNA]</scope>
    <source>
        <strain evidence="1 2">MRS6</strain>
    </source>
</reference>
<name>A0AAC9USY6_LATCU</name>
<evidence type="ECO:0000313" key="2">
    <source>
        <dbReference type="Proteomes" id="UP000199749"/>
    </source>
</evidence>
<gene>
    <name evidence="1" type="ORF">CG419_09335</name>
</gene>
<proteinExistence type="predicted"/>
<dbReference type="RefSeq" id="WP_089557124.1">
    <property type="nucleotide sequence ID" value="NZ_CP022474.1"/>
</dbReference>
<protein>
    <submittedName>
        <fullName evidence="1">Uncharacterized protein</fullName>
    </submittedName>
</protein>
<evidence type="ECO:0000313" key="1">
    <source>
        <dbReference type="EMBL" id="ASN60802.1"/>
    </source>
</evidence>
<accession>A0AAC9USY6</accession>
<organism evidence="1 2">
    <name type="scientific">Latilactobacillus curvatus</name>
    <name type="common">Lactobacillus curvatus</name>
    <dbReference type="NCBI Taxonomy" id="28038"/>
    <lineage>
        <taxon>Bacteria</taxon>
        <taxon>Bacillati</taxon>
        <taxon>Bacillota</taxon>
        <taxon>Bacilli</taxon>
        <taxon>Lactobacillales</taxon>
        <taxon>Lactobacillaceae</taxon>
        <taxon>Latilactobacillus</taxon>
    </lineage>
</organism>